<evidence type="ECO:0000256" key="1">
    <source>
        <dbReference type="SAM" id="MobiDB-lite"/>
    </source>
</evidence>
<evidence type="ECO:0000256" key="2">
    <source>
        <dbReference type="SAM" id="Phobius"/>
    </source>
</evidence>
<dbReference type="InterPro" id="IPR011042">
    <property type="entry name" value="6-blade_b-propeller_TolB-like"/>
</dbReference>
<gene>
    <name evidence="3" type="ORF">BJY22_006725</name>
</gene>
<keyword evidence="2" id="KW-1133">Transmembrane helix</keyword>
<accession>A0A7X6A4J3</accession>
<dbReference type="AlphaFoldDB" id="A0A7X6A4J3"/>
<comment type="caution">
    <text evidence="3">The sequence shown here is derived from an EMBL/GenBank/DDBJ whole genome shotgun (WGS) entry which is preliminary data.</text>
</comment>
<dbReference type="EMBL" id="JAASRO010000001">
    <property type="protein sequence ID" value="NIK61008.1"/>
    <property type="molecule type" value="Genomic_DNA"/>
</dbReference>
<keyword evidence="2" id="KW-0472">Membrane</keyword>
<evidence type="ECO:0008006" key="5">
    <source>
        <dbReference type="Google" id="ProtNLM"/>
    </source>
</evidence>
<feature type="region of interest" description="Disordered" evidence="1">
    <location>
        <begin position="1"/>
        <end position="31"/>
    </location>
</feature>
<dbReference type="SUPFAM" id="SSF82171">
    <property type="entry name" value="DPP6 N-terminal domain-like"/>
    <property type="match status" value="1"/>
</dbReference>
<reference evidence="3 4" key="1">
    <citation type="submission" date="2020-03" db="EMBL/GenBank/DDBJ databases">
        <title>Sequencing the genomes of 1000 actinobacteria strains.</title>
        <authorList>
            <person name="Klenk H.-P."/>
        </authorList>
    </citation>
    <scope>NUCLEOTIDE SEQUENCE [LARGE SCALE GENOMIC DNA]</scope>
    <source>
        <strain evidence="3 4">DSM 45490</strain>
    </source>
</reference>
<name>A0A7X6A4J3_9ACTN</name>
<sequence>MNDTETRLRDYLQSQAATVPDTAQGPGLDEPRGRQHWPVLATAAAIAAILVLTVTFLTRVAPDKPVPASPVSDAAPKIPYTVYSENALHDGDRKVLLPRGVDGFFHGRVDGGWLGMQLPGGGQSQVGILRPDGSFRELGPQGSDSPTLSPDRKQVAMLHSLTRPKGSSVVVIDIASGRTVARTAVMTVRPSGLLVWNRAGIWLRTDGPVLASLAVWRPGSGGNPRPVRLAEFDGGLRAAPTGGIVAWTTRRGNNRCLKAGLSSEDGFRQIREYCDVGPESIYPVVSPDGRTMVNSQVRVVVDIETGKVTRLQLPAEAEVTTFPEPVFEDANQLILITNPPGNQVKTLTQQLYRCDVRSGECALLQTATGITLQEP</sequence>
<proteinExistence type="predicted"/>
<feature type="transmembrane region" description="Helical" evidence="2">
    <location>
        <begin position="37"/>
        <end position="57"/>
    </location>
</feature>
<evidence type="ECO:0000313" key="4">
    <source>
        <dbReference type="Proteomes" id="UP000555407"/>
    </source>
</evidence>
<organism evidence="3 4">
    <name type="scientific">Kribbella shirazensis</name>
    <dbReference type="NCBI Taxonomy" id="1105143"/>
    <lineage>
        <taxon>Bacteria</taxon>
        <taxon>Bacillati</taxon>
        <taxon>Actinomycetota</taxon>
        <taxon>Actinomycetes</taxon>
        <taxon>Propionibacteriales</taxon>
        <taxon>Kribbellaceae</taxon>
        <taxon>Kribbella</taxon>
    </lineage>
</organism>
<keyword evidence="2" id="KW-0812">Transmembrane</keyword>
<protein>
    <recommendedName>
        <fullName evidence="5">WD40 repeat domain-containing protein</fullName>
    </recommendedName>
</protein>
<feature type="compositionally biased region" description="Basic and acidic residues" evidence="1">
    <location>
        <begin position="1"/>
        <end position="10"/>
    </location>
</feature>
<dbReference type="RefSeq" id="WP_167215043.1">
    <property type="nucleotide sequence ID" value="NZ_JAASRO010000001.1"/>
</dbReference>
<evidence type="ECO:0000313" key="3">
    <source>
        <dbReference type="EMBL" id="NIK61008.1"/>
    </source>
</evidence>
<keyword evidence="4" id="KW-1185">Reference proteome</keyword>
<dbReference type="Gene3D" id="2.120.10.30">
    <property type="entry name" value="TolB, C-terminal domain"/>
    <property type="match status" value="1"/>
</dbReference>
<dbReference type="Proteomes" id="UP000555407">
    <property type="component" value="Unassembled WGS sequence"/>
</dbReference>